<dbReference type="EMBL" id="JNGW01000084">
    <property type="protein sequence ID" value="KDR51975.1"/>
    <property type="molecule type" value="Genomic_DNA"/>
</dbReference>
<organism evidence="1 2">
    <name type="scientific">Hoylesella loescheii DSM 19665 = JCM 12249 = ATCC 15930</name>
    <dbReference type="NCBI Taxonomy" id="1122985"/>
    <lineage>
        <taxon>Bacteria</taxon>
        <taxon>Pseudomonadati</taxon>
        <taxon>Bacteroidota</taxon>
        <taxon>Bacteroidia</taxon>
        <taxon>Bacteroidales</taxon>
        <taxon>Prevotellaceae</taxon>
        <taxon>Hoylesella</taxon>
    </lineage>
</organism>
<name>A0A069QGQ1_HOYLO</name>
<evidence type="ECO:0000313" key="1">
    <source>
        <dbReference type="EMBL" id="KDR51975.1"/>
    </source>
</evidence>
<evidence type="ECO:0000313" key="2">
    <source>
        <dbReference type="Proteomes" id="UP000027442"/>
    </source>
</evidence>
<dbReference type="PATRIC" id="fig|1122985.7.peg.2012"/>
<dbReference type="AlphaFoldDB" id="A0A069QGQ1"/>
<comment type="caution">
    <text evidence="1">The sequence shown here is derived from an EMBL/GenBank/DDBJ whole genome shotgun (WGS) entry which is preliminary data.</text>
</comment>
<dbReference type="Proteomes" id="UP000027442">
    <property type="component" value="Unassembled WGS sequence"/>
</dbReference>
<keyword evidence="2" id="KW-1185">Reference proteome</keyword>
<protein>
    <submittedName>
        <fullName evidence="1">Uncharacterized protein</fullName>
    </submittedName>
</protein>
<reference evidence="1 2" key="1">
    <citation type="submission" date="2013-08" db="EMBL/GenBank/DDBJ databases">
        <authorList>
            <person name="Weinstock G."/>
            <person name="Sodergren E."/>
            <person name="Wylie T."/>
            <person name="Fulton L."/>
            <person name="Fulton R."/>
            <person name="Fronick C."/>
            <person name="O'Laughlin M."/>
            <person name="Godfrey J."/>
            <person name="Miner T."/>
            <person name="Herter B."/>
            <person name="Appelbaum E."/>
            <person name="Cordes M."/>
            <person name="Lek S."/>
            <person name="Wollam A."/>
            <person name="Pepin K.H."/>
            <person name="Palsikar V.B."/>
            <person name="Mitreva M."/>
            <person name="Wilson R.K."/>
        </authorList>
    </citation>
    <scope>NUCLEOTIDE SEQUENCE [LARGE SCALE GENOMIC DNA]</scope>
    <source>
        <strain evidence="1 2">ATCC 15930</strain>
    </source>
</reference>
<accession>A0A069QGQ1</accession>
<gene>
    <name evidence="1" type="ORF">HMPREF1991_01942</name>
</gene>
<dbReference type="HOGENOM" id="CLU_3187335_0_0_10"/>
<sequence length="46" mass="5165">MVPGGFDIEDFSVLISTLPFGLMRIPYFGIVGHFSLNRWNLYSGEA</sequence>
<proteinExistence type="predicted"/>